<protein>
    <submittedName>
        <fullName evidence="3">Uncharacterized protein</fullName>
    </submittedName>
</protein>
<evidence type="ECO:0000313" key="2">
    <source>
        <dbReference type="EMBL" id="SDI27289.1"/>
    </source>
</evidence>
<dbReference type="EMBL" id="FNEG01000001">
    <property type="protein sequence ID" value="SDI27289.1"/>
    <property type="molecule type" value="Genomic_DNA"/>
</dbReference>
<dbReference type="OrthoDB" id="613399at2"/>
<keyword evidence="4" id="KW-1185">Reference proteome</keyword>
<dbReference type="AlphaFoldDB" id="A0A2X2X913"/>
<gene>
    <name evidence="3" type="ORF">NCTC13492_02441</name>
    <name evidence="2" type="ORF">SAMN05421542_0666</name>
</gene>
<organism evidence="3 5">
    <name type="scientific">Chryseobacterium jejuense</name>
    <dbReference type="NCBI Taxonomy" id="445960"/>
    <lineage>
        <taxon>Bacteria</taxon>
        <taxon>Pseudomonadati</taxon>
        <taxon>Bacteroidota</taxon>
        <taxon>Flavobacteriia</taxon>
        <taxon>Flavobacteriales</taxon>
        <taxon>Weeksellaceae</taxon>
        <taxon>Chryseobacterium group</taxon>
        <taxon>Chryseobacterium</taxon>
    </lineage>
</organism>
<feature type="coiled-coil region" evidence="1">
    <location>
        <begin position="606"/>
        <end position="633"/>
    </location>
</feature>
<dbReference type="Proteomes" id="UP000199426">
    <property type="component" value="Unassembled WGS sequence"/>
</dbReference>
<dbReference type="Proteomes" id="UP000251670">
    <property type="component" value="Unassembled WGS sequence"/>
</dbReference>
<accession>A0A2X2X913</accession>
<sequence>MEKTQTGLGIYYDHTKLQDKYFFGGFFNLAQNNIDNVIKAFIIKFFPERKDKDINIAQFLDICFKDNDADSDFQKKNKFLRIHFPVIGFLTSDNDKAGFKKKFALLLKTISELRNFYTHYYHKSIEFPSELFELLDDIFVKTTSEIKKLKKKDDKTQQLLNKNLSEEYDIRYQQQIERLKELKAQGKRVSLTDETAIRNGVFNAAFNHLIYRDGENVKPSRLYQSSYSEPDPAENGISLSQNSILFLLSMFLERKETEDLKSRVKGFKAKIIKQGEEQISGLKFMATHWVFSYLCFKGIKQKLSTEFHEETLLIQIIDELSKVPDEVYSAFDSKTKEKFLEDINEYMKEGNADLSLEDSKVIHPVIRKRYENKFNYFAIRFLDEYLSSTSLKFQVHVGNYVHDRRVKHINGTGFQTERIVKDRIKVFGRLSNISNLKADYIKEQLELPNDSNGWEIFPNPSYIFIDNNVPIHVLADEATKKGIELFKDKRRKEQPEELQKRKGKISKYNIVSMIYKEAKGKDKLRIDEPLALLSLNEIPALLYQILEKGATPKDIELIIKNKLTERFEKIKNYDPETPAPASQISKRLRNNTTAKGQEALNAEKLSLLIEREIENTETKLSSIEEKRLKAKKEQRRNTPQRSIFSNSDLGRIAAWLADDIKRFMPAEQRKNWKGYQHSQLQQSLAYFEKRPQEAFLLLKEGWDTSDGSSYWNNWVMNSFLENNHFEKFYKNYLMKRVKYFSELAGNIKQHTHNTKFLRKFIKQQMPADLFPKRHYILKDLETEKNKVLSKPLVFSRGLFDNNPTFIKGVKVTENPELFAEWYSYGYKTEHVFQHFYGWERDYNELLDSELQKGNSFAKNSIYYNRESQLDLIKLKQDLKIKKIKIQDLFLKRIAEKLFENVFNYPTTLSLDEFYLTQEERAEKERIALAQSLREEGDNSPNIIKDDFIWSKTIAFRSKQIYEPAIKLKDIGKFNRFVLDDEESKASKLLSYDKNKIWNKEQLERELSIGENSYEVIRREKLFKEIQNLELQILSNWSWDGINHPREFEMEDQKNTRHPNFKMYLVNGILRKNINLYKEDEDFWLESLKENDFKTLPSEVLETKSEMVQLLFLVILIRNQFAHNQLPEIQFYNFIRKNYPEIQNNTVAELYLNLIKLAVQKLKDNS</sequence>
<reference evidence="3 5" key="2">
    <citation type="submission" date="2018-06" db="EMBL/GenBank/DDBJ databases">
        <authorList>
            <consortium name="Pathogen Informatics"/>
            <person name="Doyle S."/>
        </authorList>
    </citation>
    <scope>NUCLEOTIDE SEQUENCE [LARGE SCALE GENOMIC DNA]</scope>
    <source>
        <strain evidence="3 5">NCTC13492</strain>
    </source>
</reference>
<evidence type="ECO:0000313" key="4">
    <source>
        <dbReference type="Proteomes" id="UP000199426"/>
    </source>
</evidence>
<keyword evidence="1" id="KW-0175">Coiled coil</keyword>
<proteinExistence type="predicted"/>
<name>A0A2X2X913_CHRJE</name>
<dbReference type="EMBL" id="UAWB01000005">
    <property type="protein sequence ID" value="SQB44525.1"/>
    <property type="molecule type" value="Genomic_DNA"/>
</dbReference>
<dbReference type="CDD" id="cd20478">
    <property type="entry name" value="Cas13b_Bz-like"/>
    <property type="match status" value="1"/>
</dbReference>
<reference evidence="2 4" key="1">
    <citation type="submission" date="2016-10" db="EMBL/GenBank/DDBJ databases">
        <authorList>
            <person name="Varghese N."/>
            <person name="Submissions S."/>
        </authorList>
    </citation>
    <scope>NUCLEOTIDE SEQUENCE [LARGE SCALE GENOMIC DNA]</scope>
    <source>
        <strain evidence="2 4">DSM 19299</strain>
    </source>
</reference>
<evidence type="ECO:0000313" key="3">
    <source>
        <dbReference type="EMBL" id="SQB44525.1"/>
    </source>
</evidence>
<dbReference type="RefSeq" id="WP_089733535.1">
    <property type="nucleotide sequence ID" value="NZ_FNEG01000001.1"/>
</dbReference>
<evidence type="ECO:0000313" key="5">
    <source>
        <dbReference type="Proteomes" id="UP000251670"/>
    </source>
</evidence>
<dbReference type="NCBIfam" id="NF038190">
    <property type="entry name" value="VI_Cas13b"/>
    <property type="match status" value="1"/>
</dbReference>
<evidence type="ECO:0000256" key="1">
    <source>
        <dbReference type="SAM" id="Coils"/>
    </source>
</evidence>